<gene>
    <name evidence="3" type="ORF">D7Z54_34355</name>
</gene>
<keyword evidence="4" id="KW-1185">Reference proteome</keyword>
<dbReference type="GO" id="GO:0016811">
    <property type="term" value="F:hydrolase activity, acting on carbon-nitrogen (but not peptide) bonds, in linear amides"/>
    <property type="evidence" value="ECO:0007669"/>
    <property type="project" value="TreeGrafter"/>
</dbReference>
<evidence type="ECO:0000313" key="4">
    <source>
        <dbReference type="Proteomes" id="UP000275076"/>
    </source>
</evidence>
<dbReference type="Pfam" id="PF00795">
    <property type="entry name" value="CN_hydrolase"/>
    <property type="match status" value="1"/>
</dbReference>
<organism evidence="3 4">
    <name type="scientific">Salibacterium salarium</name>
    <dbReference type="NCBI Taxonomy" id="284579"/>
    <lineage>
        <taxon>Bacteria</taxon>
        <taxon>Bacillati</taxon>
        <taxon>Bacillota</taxon>
        <taxon>Bacilli</taxon>
        <taxon>Bacillales</taxon>
        <taxon>Bacillaceae</taxon>
    </lineage>
</organism>
<dbReference type="AlphaFoldDB" id="A0A3R9R7G0"/>
<dbReference type="InterPro" id="IPR003010">
    <property type="entry name" value="C-N_Hydrolase"/>
</dbReference>
<dbReference type="OrthoDB" id="9811121at2"/>
<dbReference type="PANTHER" id="PTHR43674">
    <property type="entry name" value="NITRILASE C965.09-RELATED"/>
    <property type="match status" value="1"/>
</dbReference>
<sequence>MKLHIALAQFEPSFKVLKNLQKMTDLISHSTKGDIVVFPEGCLSGYSDNLDFLQKDIMKDIDLAIVELQQISKEKDIHLIFGSCIIEDDDWYNAGFYISPKGVKHTYKKVNLAFHERETFKAGNELSCFYIELDGKQIKCAIQLCREIRFPEQWKFLSLQGSEIIFYLTNTLGSEHLPVWNSHLISRAAENQRYIVSSNITSKEQGCSTMIVSPKGNIVKELVSDIETIERISINLEYNSDWYLSQSRTDLVNIRARA</sequence>
<dbReference type="Gene3D" id="3.60.110.10">
    <property type="entry name" value="Carbon-nitrogen hydrolase"/>
    <property type="match status" value="1"/>
</dbReference>
<dbReference type="PROSITE" id="PS50263">
    <property type="entry name" value="CN_HYDROLASE"/>
    <property type="match status" value="1"/>
</dbReference>
<name>A0A3R9R7G0_9BACI</name>
<evidence type="ECO:0000256" key="1">
    <source>
        <dbReference type="ARBA" id="ARBA00022801"/>
    </source>
</evidence>
<dbReference type="SUPFAM" id="SSF56317">
    <property type="entry name" value="Carbon-nitrogen hydrolase"/>
    <property type="match status" value="1"/>
</dbReference>
<dbReference type="PANTHER" id="PTHR43674:SF16">
    <property type="entry name" value="CARBON-NITROGEN FAMILY, PUTATIVE (AFU_ORTHOLOGUE AFUA_5G02350)-RELATED"/>
    <property type="match status" value="1"/>
</dbReference>
<evidence type="ECO:0000259" key="2">
    <source>
        <dbReference type="PROSITE" id="PS50263"/>
    </source>
</evidence>
<keyword evidence="1 3" id="KW-0378">Hydrolase</keyword>
<dbReference type="InterPro" id="IPR036526">
    <property type="entry name" value="C-N_Hydrolase_sf"/>
</dbReference>
<protein>
    <submittedName>
        <fullName evidence="3">Carbon-nitrogen hydrolase family protein</fullName>
    </submittedName>
</protein>
<accession>A0A3R9R7G0</accession>
<dbReference type="InterPro" id="IPR050345">
    <property type="entry name" value="Aliph_Amidase/BUP"/>
</dbReference>
<dbReference type="EMBL" id="RBVX01000136">
    <property type="protein sequence ID" value="RSL28841.1"/>
    <property type="molecule type" value="Genomic_DNA"/>
</dbReference>
<dbReference type="CDD" id="cd07197">
    <property type="entry name" value="nitrilase"/>
    <property type="match status" value="1"/>
</dbReference>
<proteinExistence type="predicted"/>
<dbReference type="RefSeq" id="WP_125563606.1">
    <property type="nucleotide sequence ID" value="NZ_RBVX01000136.1"/>
</dbReference>
<comment type="caution">
    <text evidence="3">The sequence shown here is derived from an EMBL/GenBank/DDBJ whole genome shotgun (WGS) entry which is preliminary data.</text>
</comment>
<dbReference type="Proteomes" id="UP000275076">
    <property type="component" value="Unassembled WGS sequence"/>
</dbReference>
<evidence type="ECO:0000313" key="3">
    <source>
        <dbReference type="EMBL" id="RSL28841.1"/>
    </source>
</evidence>
<reference evidence="3 4" key="1">
    <citation type="submission" date="2018-10" db="EMBL/GenBank/DDBJ databases">
        <title>Draft genome sequence of Bacillus salarius IM0101, isolated from a hypersaline soil in Inner Mongolia, China.</title>
        <authorList>
            <person name="Yamprayoonswat W."/>
            <person name="Boonvisut S."/>
            <person name="Jumpathong W."/>
            <person name="Sittihan S."/>
            <person name="Ruangsuj P."/>
            <person name="Wanthongcharoen S."/>
            <person name="Thongpramul N."/>
            <person name="Pimmason S."/>
            <person name="Yu B."/>
            <person name="Yasawong M."/>
        </authorList>
    </citation>
    <scope>NUCLEOTIDE SEQUENCE [LARGE SCALE GENOMIC DNA]</scope>
    <source>
        <strain evidence="3 4">IM0101</strain>
    </source>
</reference>
<feature type="domain" description="CN hydrolase" evidence="2">
    <location>
        <begin position="3"/>
        <end position="236"/>
    </location>
</feature>